<evidence type="ECO:0000256" key="3">
    <source>
        <dbReference type="ARBA" id="ARBA00022692"/>
    </source>
</evidence>
<keyword evidence="9" id="KW-1185">Reference proteome</keyword>
<comment type="subcellular location">
    <subcellularLocation>
        <location evidence="1">Cell membrane</location>
        <topology evidence="1">Multi-pass membrane protein</topology>
    </subcellularLocation>
</comment>
<reference evidence="8 9" key="1">
    <citation type="submission" date="2018-11" db="EMBL/GenBank/DDBJ databases">
        <title>Microbial catabolism of amino acid.</title>
        <authorList>
            <person name="Hibi M."/>
            <person name="Ogawa J."/>
        </authorList>
    </citation>
    <scope>NUCLEOTIDE SEQUENCE [LARGE SCALE GENOMIC DNA]</scope>
    <source>
        <strain evidence="8 9">C31-06</strain>
    </source>
</reference>
<feature type="transmembrane region" description="Helical" evidence="6">
    <location>
        <begin position="178"/>
        <end position="199"/>
    </location>
</feature>
<feature type="transmembrane region" description="Helical" evidence="6">
    <location>
        <begin position="148"/>
        <end position="172"/>
    </location>
</feature>
<organism evidence="8 9">
    <name type="scientific">Rhodococcus wratislaviensis</name>
    <name type="common">Tsukamurella wratislaviensis</name>
    <dbReference type="NCBI Taxonomy" id="44752"/>
    <lineage>
        <taxon>Bacteria</taxon>
        <taxon>Bacillati</taxon>
        <taxon>Actinomycetota</taxon>
        <taxon>Actinomycetes</taxon>
        <taxon>Mycobacteriales</taxon>
        <taxon>Nocardiaceae</taxon>
        <taxon>Rhodococcus</taxon>
    </lineage>
</organism>
<feature type="transmembrane region" description="Helical" evidence="6">
    <location>
        <begin position="114"/>
        <end position="136"/>
    </location>
</feature>
<dbReference type="PANTHER" id="PTHR42718">
    <property type="entry name" value="MAJOR FACILITATOR SUPERFAMILY MULTIDRUG TRANSPORTER MFSC"/>
    <property type="match status" value="1"/>
</dbReference>
<feature type="transmembrane region" description="Helical" evidence="6">
    <location>
        <begin position="488"/>
        <end position="508"/>
    </location>
</feature>
<evidence type="ECO:0000259" key="7">
    <source>
        <dbReference type="PROSITE" id="PS50850"/>
    </source>
</evidence>
<protein>
    <submittedName>
        <fullName evidence="8">Transmembrane efflux protein</fullName>
    </submittedName>
</protein>
<evidence type="ECO:0000256" key="5">
    <source>
        <dbReference type="ARBA" id="ARBA00023136"/>
    </source>
</evidence>
<dbReference type="EMBL" id="BHYM01000022">
    <property type="protein sequence ID" value="GCE38800.1"/>
    <property type="molecule type" value="Genomic_DNA"/>
</dbReference>
<dbReference type="InterPro" id="IPR036259">
    <property type="entry name" value="MFS_trans_sf"/>
</dbReference>
<dbReference type="OrthoDB" id="9781469at2"/>
<dbReference type="PANTHER" id="PTHR42718:SF9">
    <property type="entry name" value="MAJOR FACILITATOR SUPERFAMILY MULTIDRUG TRANSPORTER MFSC"/>
    <property type="match status" value="1"/>
</dbReference>
<dbReference type="PROSITE" id="PS50850">
    <property type="entry name" value="MFS"/>
    <property type="match status" value="1"/>
</dbReference>
<evidence type="ECO:0000256" key="1">
    <source>
        <dbReference type="ARBA" id="ARBA00004651"/>
    </source>
</evidence>
<feature type="transmembrane region" description="Helical" evidence="6">
    <location>
        <begin position="211"/>
        <end position="229"/>
    </location>
</feature>
<keyword evidence="5 6" id="KW-0472">Membrane</keyword>
<feature type="transmembrane region" description="Helical" evidence="6">
    <location>
        <begin position="235"/>
        <end position="256"/>
    </location>
</feature>
<dbReference type="RefSeq" id="WP_124391309.1">
    <property type="nucleotide sequence ID" value="NZ_BHYM01000022.1"/>
</dbReference>
<feature type="transmembrane region" description="Helical" evidence="6">
    <location>
        <begin position="313"/>
        <end position="332"/>
    </location>
</feature>
<dbReference type="Gene3D" id="1.20.1720.10">
    <property type="entry name" value="Multidrug resistance protein D"/>
    <property type="match status" value="1"/>
</dbReference>
<feature type="transmembrane region" description="Helical" evidence="6">
    <location>
        <begin position="59"/>
        <end position="78"/>
    </location>
</feature>
<keyword evidence="3 6" id="KW-0812">Transmembrane</keyword>
<feature type="transmembrane region" description="Helical" evidence="6">
    <location>
        <begin position="339"/>
        <end position="360"/>
    </location>
</feature>
<dbReference type="Proteomes" id="UP000287519">
    <property type="component" value="Unassembled WGS sequence"/>
</dbReference>
<evidence type="ECO:0000313" key="9">
    <source>
        <dbReference type="Proteomes" id="UP000287519"/>
    </source>
</evidence>
<dbReference type="InterPro" id="IPR020846">
    <property type="entry name" value="MFS_dom"/>
</dbReference>
<gene>
    <name evidence="8" type="ORF">Rhow_002324</name>
</gene>
<feature type="transmembrane region" description="Helical" evidence="6">
    <location>
        <begin position="90"/>
        <end position="108"/>
    </location>
</feature>
<comment type="caution">
    <text evidence="8">The sequence shown here is derived from an EMBL/GenBank/DDBJ whole genome shotgun (WGS) entry which is preliminary data.</text>
</comment>
<evidence type="ECO:0000256" key="6">
    <source>
        <dbReference type="SAM" id="Phobius"/>
    </source>
</evidence>
<keyword evidence="2" id="KW-0813">Transport</keyword>
<evidence type="ECO:0000256" key="4">
    <source>
        <dbReference type="ARBA" id="ARBA00022989"/>
    </source>
</evidence>
<dbReference type="Pfam" id="PF07690">
    <property type="entry name" value="MFS_1"/>
    <property type="match status" value="1"/>
</dbReference>
<dbReference type="Gene3D" id="1.20.1250.20">
    <property type="entry name" value="MFS general substrate transporter like domains"/>
    <property type="match status" value="1"/>
</dbReference>
<dbReference type="CDD" id="cd17321">
    <property type="entry name" value="MFS_MMR_MDR_like"/>
    <property type="match status" value="1"/>
</dbReference>
<feature type="transmembrane region" description="Helical" evidence="6">
    <location>
        <begin position="372"/>
        <end position="394"/>
    </location>
</feature>
<feature type="domain" description="Major facilitator superfamily (MFS) profile" evidence="7">
    <location>
        <begin position="24"/>
        <end position="512"/>
    </location>
</feature>
<dbReference type="InterPro" id="IPR011701">
    <property type="entry name" value="MFS"/>
</dbReference>
<dbReference type="AlphaFoldDB" id="A0A402C5A7"/>
<keyword evidence="4 6" id="KW-1133">Transmembrane helix</keyword>
<dbReference type="GO" id="GO:0022857">
    <property type="term" value="F:transmembrane transporter activity"/>
    <property type="evidence" value="ECO:0007669"/>
    <property type="project" value="InterPro"/>
</dbReference>
<dbReference type="GO" id="GO:0005886">
    <property type="term" value="C:plasma membrane"/>
    <property type="evidence" value="ECO:0007669"/>
    <property type="project" value="UniProtKB-SubCell"/>
</dbReference>
<feature type="transmembrane region" description="Helical" evidence="6">
    <location>
        <begin position="20"/>
        <end position="39"/>
    </location>
</feature>
<evidence type="ECO:0000256" key="2">
    <source>
        <dbReference type="ARBA" id="ARBA00022448"/>
    </source>
</evidence>
<proteinExistence type="predicted"/>
<evidence type="ECO:0000313" key="8">
    <source>
        <dbReference type="EMBL" id="GCE38800.1"/>
    </source>
</evidence>
<name>A0A402C5A7_RHOWR</name>
<sequence length="521" mass="52938">MTVSLPAQGARAAAPGSGRARWLGLLVVCLGVMMAFVDVTSTISALGDIQGDLHVTASTLVWITSAYSLAVVSFVMSAGTLGDMMGRRRVFSLGAAVFLAGSLVAVFANSSGMLVTAQAIAGVGGAAVLPTSLAIVSATFTDPHERTAAIGIWAACSGVGLAVGPVLAGAVLEHFSWHAVYIANIVLASLALLLAPVLVTESKHPTRKLDPAGLVLGTVMTASATYAIIQGGATGYATAPIITMYVVFAVSLVVFVRVELRHPDPMLDLRLFRSASFSAVMGVAAISVFGLVGVALLSVLYMERVGQVSPLDVGVRLLPLFGTFLLVTVVAARVLVRRVGFTLLITAGLVFIGAGSLALLATDSSGGYGAMWPGLLVAGIGAGLLTAPSTAAAVNSVPPQQEGMAAAAVNMARQLGTVLGPSMLGTIVTSRFPRNLHDRLIEAGIPSPQADKIVEGASHGGGATDIPASLAHLVGTAAPRAFTDAVHVGNVVGGVVLLVMAVPAALFVRHKLHCHPTSAET</sequence>
<dbReference type="SUPFAM" id="SSF103473">
    <property type="entry name" value="MFS general substrate transporter"/>
    <property type="match status" value="1"/>
</dbReference>
<feature type="transmembrane region" description="Helical" evidence="6">
    <location>
        <begin position="277"/>
        <end position="301"/>
    </location>
</feature>
<accession>A0A402C5A7</accession>